<dbReference type="Proteomes" id="UP000185781">
    <property type="component" value="Unassembled WGS sequence"/>
</dbReference>
<dbReference type="RefSeq" id="WP_076390412.1">
    <property type="nucleotide sequence ID" value="NZ_FTOV01000001.1"/>
</dbReference>
<dbReference type="EMBL" id="FTOV01000001">
    <property type="protein sequence ID" value="SIS62759.1"/>
    <property type="molecule type" value="Genomic_DNA"/>
</dbReference>
<protein>
    <submittedName>
        <fullName evidence="1">Uncharacterized protein</fullName>
    </submittedName>
</protein>
<proteinExistence type="predicted"/>
<organism evidence="1 2">
    <name type="scientific">Chryseobacterium gambrini</name>
    <dbReference type="NCBI Taxonomy" id="373672"/>
    <lineage>
        <taxon>Bacteria</taxon>
        <taxon>Pseudomonadati</taxon>
        <taxon>Bacteroidota</taxon>
        <taxon>Flavobacteriia</taxon>
        <taxon>Flavobacteriales</taxon>
        <taxon>Weeksellaceae</taxon>
        <taxon>Chryseobacterium group</taxon>
        <taxon>Chryseobacterium</taxon>
    </lineage>
</organism>
<dbReference type="AlphaFoldDB" id="A0A1N7KMA1"/>
<evidence type="ECO:0000313" key="2">
    <source>
        <dbReference type="Proteomes" id="UP000185781"/>
    </source>
</evidence>
<name>A0A1N7KMA1_9FLAO</name>
<gene>
    <name evidence="1" type="ORF">SAMN05421785_101603</name>
</gene>
<accession>A0A1N7KMA1</accession>
<reference evidence="1 2" key="1">
    <citation type="submission" date="2017-01" db="EMBL/GenBank/DDBJ databases">
        <authorList>
            <person name="Mah S.A."/>
            <person name="Swanson W.J."/>
            <person name="Moy G.W."/>
            <person name="Vacquier V.D."/>
        </authorList>
    </citation>
    <scope>NUCLEOTIDE SEQUENCE [LARGE SCALE GENOMIC DNA]</scope>
    <source>
        <strain evidence="1 2">DSM 18014</strain>
    </source>
</reference>
<dbReference type="OrthoDB" id="3078754at2"/>
<evidence type="ECO:0000313" key="1">
    <source>
        <dbReference type="EMBL" id="SIS62759.1"/>
    </source>
</evidence>
<sequence length="297" mass="34399">MAYDFKIRSAVTSTGKTAYYAKTTGLGDPEFFVAYKTKYEERFGLYNVSVSNNLVYNAADYVTEFGFWAYFIEATAKVESQGSFLCLNTYDRAYFTFGFMQFAAHVPNGDFVRFLRKLLTLPNALEYFPRLRLIDDRIYYKNDTGATSQLENDSSSQKLMEYLNPTTNEVEQQELICSARFIHWASNDPKHRRVQVEHSISLYKENMKKYSKRLNLNGYPAKVCFMICDILHQGRGTYDRISYALDTDSHEKAFQNLCTIGNTHYPTRINGLKAHLKKLEQAGLFNKKYKADTNEFV</sequence>